<accession>A0A6L8RHZ7</accession>
<name>A0A6L8RHZ7_9ACTN</name>
<dbReference type="EMBL" id="WWTB01000005">
    <property type="protein sequence ID" value="MZJ85413.1"/>
    <property type="molecule type" value="Genomic_DNA"/>
</dbReference>
<sequence>MALPGRSEHALGVALDISCGDGSPGGLEGIQDWLFENSWRFGFIRRYPPGKSALTGVDFEPWHYTYVGVDVATELRRTGECLEELAARLEVGRRRGRAAGLRPSCLLRVDFRSQPNTLSK</sequence>
<dbReference type="InterPro" id="IPR052179">
    <property type="entry name" value="DD-CPase-like"/>
</dbReference>
<dbReference type="Gene3D" id="3.30.1380.10">
    <property type="match status" value="1"/>
</dbReference>
<evidence type="ECO:0000313" key="3">
    <source>
        <dbReference type="Proteomes" id="UP000481598"/>
    </source>
</evidence>
<protein>
    <recommendedName>
        <fullName evidence="1">D-alanyl-D-alanine carboxypeptidase-like core domain-containing protein</fullName>
    </recommendedName>
</protein>
<dbReference type="Pfam" id="PF02557">
    <property type="entry name" value="VanY"/>
    <property type="match status" value="1"/>
</dbReference>
<dbReference type="RefSeq" id="WP_161155756.1">
    <property type="nucleotide sequence ID" value="NZ_WWSY01000005.1"/>
</dbReference>
<comment type="caution">
    <text evidence="2">The sequence shown here is derived from an EMBL/GenBank/DDBJ whole genome shotgun (WGS) entry which is preliminary data.</text>
</comment>
<dbReference type="InterPro" id="IPR009045">
    <property type="entry name" value="Zn_M74/Hedgehog-like"/>
</dbReference>
<dbReference type="SUPFAM" id="SSF55166">
    <property type="entry name" value="Hedgehog/DD-peptidase"/>
    <property type="match status" value="1"/>
</dbReference>
<organism evidence="2 3">
    <name type="scientific">Collinsella aerofaciens</name>
    <dbReference type="NCBI Taxonomy" id="74426"/>
    <lineage>
        <taxon>Bacteria</taxon>
        <taxon>Bacillati</taxon>
        <taxon>Actinomycetota</taxon>
        <taxon>Coriobacteriia</taxon>
        <taxon>Coriobacteriales</taxon>
        <taxon>Coriobacteriaceae</taxon>
        <taxon>Collinsella</taxon>
    </lineage>
</organism>
<evidence type="ECO:0000313" key="2">
    <source>
        <dbReference type="EMBL" id="MZJ85413.1"/>
    </source>
</evidence>
<reference evidence="2 3" key="1">
    <citation type="journal article" date="2019" name="Nat. Med.">
        <title>A library of human gut bacterial isolates paired with longitudinal multiomics data enables mechanistic microbiome research.</title>
        <authorList>
            <person name="Poyet M."/>
            <person name="Groussin M."/>
            <person name="Gibbons S.M."/>
            <person name="Avila-Pacheco J."/>
            <person name="Jiang X."/>
            <person name="Kearney S.M."/>
            <person name="Perrotta A.R."/>
            <person name="Berdy B."/>
            <person name="Zhao S."/>
            <person name="Lieberman T.D."/>
            <person name="Swanson P.K."/>
            <person name="Smith M."/>
            <person name="Roesemann S."/>
            <person name="Alexander J.E."/>
            <person name="Rich S.A."/>
            <person name="Livny J."/>
            <person name="Vlamakis H."/>
            <person name="Clish C."/>
            <person name="Bullock K."/>
            <person name="Deik A."/>
            <person name="Scott J."/>
            <person name="Pierce K.A."/>
            <person name="Xavier R.J."/>
            <person name="Alm E.J."/>
        </authorList>
    </citation>
    <scope>NUCLEOTIDE SEQUENCE [LARGE SCALE GENOMIC DNA]</scope>
    <source>
        <strain evidence="2 3">BIOML-A10</strain>
    </source>
</reference>
<feature type="domain" description="D-alanyl-D-alanine carboxypeptidase-like core" evidence="1">
    <location>
        <begin position="2"/>
        <end position="68"/>
    </location>
</feature>
<dbReference type="GO" id="GO:0006508">
    <property type="term" value="P:proteolysis"/>
    <property type="evidence" value="ECO:0007669"/>
    <property type="project" value="InterPro"/>
</dbReference>
<dbReference type="GO" id="GO:0008233">
    <property type="term" value="F:peptidase activity"/>
    <property type="evidence" value="ECO:0007669"/>
    <property type="project" value="InterPro"/>
</dbReference>
<gene>
    <name evidence="2" type="ORF">GT635_02880</name>
</gene>
<dbReference type="AlphaFoldDB" id="A0A6L8RHZ7"/>
<proteinExistence type="predicted"/>
<dbReference type="InterPro" id="IPR003709">
    <property type="entry name" value="VanY-like_core_dom"/>
</dbReference>
<dbReference type="PANTHER" id="PTHR34385">
    <property type="entry name" value="D-ALANYL-D-ALANINE CARBOXYPEPTIDASE"/>
    <property type="match status" value="1"/>
</dbReference>
<evidence type="ECO:0000259" key="1">
    <source>
        <dbReference type="Pfam" id="PF02557"/>
    </source>
</evidence>
<dbReference type="PANTHER" id="PTHR34385:SF1">
    <property type="entry name" value="PEPTIDOGLYCAN L-ALANYL-D-GLUTAMATE ENDOPEPTIDASE CWLK"/>
    <property type="match status" value="1"/>
</dbReference>
<dbReference type="Proteomes" id="UP000481598">
    <property type="component" value="Unassembled WGS sequence"/>
</dbReference>